<dbReference type="EMBL" id="LCNU01000023">
    <property type="protein sequence ID" value="KKU63484.1"/>
    <property type="molecule type" value="Genomic_DNA"/>
</dbReference>
<dbReference type="Pfam" id="PF13385">
    <property type="entry name" value="Laminin_G_3"/>
    <property type="match status" value="6"/>
</dbReference>
<dbReference type="Gene3D" id="2.60.120.200">
    <property type="match status" value="6"/>
</dbReference>
<dbReference type="Proteomes" id="UP000034502">
    <property type="component" value="Unassembled WGS sequence"/>
</dbReference>
<reference evidence="6 7" key="1">
    <citation type="journal article" date="2015" name="Nature">
        <title>rRNA introns, odd ribosomes, and small enigmatic genomes across a large radiation of phyla.</title>
        <authorList>
            <person name="Brown C.T."/>
            <person name="Hug L.A."/>
            <person name="Thomas B.C."/>
            <person name="Sharon I."/>
            <person name="Castelle C.J."/>
            <person name="Singh A."/>
            <person name="Wilkins M.J."/>
            <person name="Williams K.H."/>
            <person name="Banfield J.F."/>
        </authorList>
    </citation>
    <scope>NUCLEOTIDE SEQUENCE [LARGE SCALE GENOMIC DNA]</scope>
</reference>
<organism evidence="6 7">
    <name type="scientific">Candidatus Amesbacteria bacterium GW2011_GWC1_47_15</name>
    <dbReference type="NCBI Taxonomy" id="1618364"/>
    <lineage>
        <taxon>Bacteria</taxon>
        <taxon>Candidatus Amesiibacteriota</taxon>
    </lineage>
</organism>
<feature type="region of interest" description="Disordered" evidence="3">
    <location>
        <begin position="1215"/>
        <end position="1241"/>
    </location>
</feature>
<dbReference type="SMART" id="SM00560">
    <property type="entry name" value="LamGL"/>
    <property type="match status" value="6"/>
</dbReference>
<feature type="domain" description="Laminin G" evidence="5">
    <location>
        <begin position="80"/>
        <end position="262"/>
    </location>
</feature>
<feature type="compositionally biased region" description="Low complexity" evidence="3">
    <location>
        <begin position="1223"/>
        <end position="1241"/>
    </location>
</feature>
<evidence type="ECO:0000256" key="4">
    <source>
        <dbReference type="SAM" id="SignalP"/>
    </source>
</evidence>
<evidence type="ECO:0000256" key="1">
    <source>
        <dbReference type="ARBA" id="ARBA00022729"/>
    </source>
</evidence>
<dbReference type="PANTHER" id="PTHR42535:SF2">
    <property type="entry name" value="CHROMOSOME UNDETERMINED SCAFFOLD_146, WHOLE GENOME SHOTGUN SEQUENCE"/>
    <property type="match status" value="1"/>
</dbReference>
<dbReference type="STRING" id="1618364.UX86_C0023G0002"/>
<dbReference type="InterPro" id="IPR013320">
    <property type="entry name" value="ConA-like_dom_sf"/>
</dbReference>
<evidence type="ECO:0000256" key="2">
    <source>
        <dbReference type="ARBA" id="ARBA00023157"/>
    </source>
</evidence>
<feature type="signal peptide" evidence="4">
    <location>
        <begin position="1"/>
        <end position="41"/>
    </location>
</feature>
<evidence type="ECO:0000313" key="7">
    <source>
        <dbReference type="Proteomes" id="UP000034502"/>
    </source>
</evidence>
<dbReference type="InterPro" id="IPR006558">
    <property type="entry name" value="LamG-like"/>
</dbReference>
<evidence type="ECO:0000313" key="6">
    <source>
        <dbReference type="EMBL" id="KKU63484.1"/>
    </source>
</evidence>
<sequence length="1440" mass="153465">MKLLNRFKPTRKKVVSFTTTLLVISLSGLAFLQLTANRAKADTLIGFNEGNGSTVYDENGNATGTITGATWKTEDLCVVGNCLYFDGSDWISFGDDADYDFVAAADFTIQFWFRHGPATATEVIIQKYEGTDADGGYRIQMESDGDISFGVDDANGGFADDNIVSTAANYDNNKWHHVSAVKDGTTGIYLYIDGIQVASDTTIGSIGDLTNNDTFYIGDSTGADGGDEYIGFLDEVKIYTTSARTETEIKSDIAGATADRGTSASFGPDNSFLSDGLVGFWKMDESGVDAEGETITDYSGNGNSGTLYGDNSTGDNGTGMDCTAAGKFGTGCDFDGTDDYARVDDNSELDLSRVTMSAWIYPTNNSGRRMAISKRTTSGSGAYFIGTNSGTIEFFPGTADGTIHSSGQTAPLNTWTHIAATYDGASIMIYKNGDQVKKVSLTGSMVNSAHPLDIGHGFVGTDYYFLGKIDEARIYNRVLTPAEIQSLYNWAPGPVGYWKMDENTGTNINDSSGFIPTAITFSGSPTWSVGKYGSAVFFDGTDFANGPTDSYLNILGNLTLSTWIYIDPGISSQDNIFSYRGTGGGEDATNYILRVITTSGNDIQYGHEYNDARNEETTTFNTDLSTNTWYHLSLVRDNTAKTAKLFVNGVQTGATFNYTNVPWRGEASNLRIANSTSAGSRGFDGRIDDLRIYNYARTQSQIIENMNAGHPAPGSPVGSAIGQWSFDQGTDNTCLAGTNDVCNTGSGGSALDGAQTGMAVPATATSGWQQGGKFSKALAFDGSSDFVQITDNNALDFGTSQDFTYSLWIKSSQAPVLDQWPQIISKWPVAGDKTGYEIVLHDSTDDARWGGGVIVANTNYSAYGKTDVADGNWHHLVLMRDGSTIRTYEDGRLANENTSGVTTDVSNSANFRFGATNSGGYFYNGLIDEVKLFRSALTSDQVKLLYNQSAAAVWGASSTDSSGNPSWSANDEYCPPGQGTACTAPVGEWKLNENSGSSANDTGSAGVAGSFAGNTAWTSGRFGSGLRFDGTNDGLRTGDNDAFSVTTTNELTVGAWIKPSVVDQTQYFVSKYSSGNYEWNMQVSSGGAFGGGLNSTAGGGYLYAFSSDSNIYLSAKRWYYAAFTVNSTTNTLNVYLDGMLVASDTTTSGSVANGTAEVRLGIDGGSSNDYNGLVDEVRIYNYVRTPAQIAWEFNRGAPVAYWTFDECSGDQVYDTTPKADPRTTGYTGTITPGDTTGDNDTVGTCGSGTSTEMWNDGTSGKRNASLGFDGTNDTVNAGDINELDGVSQFTLSAWVKNNTLGQWDSILTKSVDANNRIVMAVSGSGHGDSDDVYLNVSDGADVRSYTTGNILSTAVWNHWVLVFDGTQGTECNRRKFYFNGKEQTLACVGGAPAATDNNSANVVIGSSIDGQIDDVQIFNYALTAQQVRNVYNGGAVRFGP</sequence>
<name>A0A0G1S1S9_9BACT</name>
<dbReference type="PANTHER" id="PTHR42535">
    <property type="entry name" value="OOKINETE PROTEIN, PUTATIVE-RELATED"/>
    <property type="match status" value="1"/>
</dbReference>
<dbReference type="InterPro" id="IPR001791">
    <property type="entry name" value="Laminin_G"/>
</dbReference>
<dbReference type="CDD" id="cd00110">
    <property type="entry name" value="LamG"/>
    <property type="match status" value="1"/>
</dbReference>
<accession>A0A0G1S1S9</accession>
<comment type="caution">
    <text evidence="6">The sequence shown here is derived from an EMBL/GenBank/DDBJ whole genome shotgun (WGS) entry which is preliminary data.</text>
</comment>
<proteinExistence type="predicted"/>
<evidence type="ECO:0000256" key="3">
    <source>
        <dbReference type="SAM" id="MobiDB-lite"/>
    </source>
</evidence>
<keyword evidence="1 4" id="KW-0732">Signal</keyword>
<feature type="chain" id="PRO_5002539570" description="Laminin G domain-containing protein" evidence="4">
    <location>
        <begin position="42"/>
        <end position="1440"/>
    </location>
</feature>
<gene>
    <name evidence="6" type="ORF">UX86_C0023G0002</name>
</gene>
<keyword evidence="2" id="KW-1015">Disulfide bond</keyword>
<dbReference type="PROSITE" id="PS50025">
    <property type="entry name" value="LAM_G_DOMAIN"/>
    <property type="match status" value="1"/>
</dbReference>
<protein>
    <recommendedName>
        <fullName evidence="5">Laminin G domain-containing protein</fullName>
    </recommendedName>
</protein>
<evidence type="ECO:0000259" key="5">
    <source>
        <dbReference type="PROSITE" id="PS50025"/>
    </source>
</evidence>
<dbReference type="SUPFAM" id="SSF49899">
    <property type="entry name" value="Concanavalin A-like lectins/glucanases"/>
    <property type="match status" value="6"/>
</dbReference>